<dbReference type="InterPro" id="IPR024932">
    <property type="entry name" value="ApbE"/>
</dbReference>
<evidence type="ECO:0000256" key="10">
    <source>
        <dbReference type="ARBA" id="ARBA00048540"/>
    </source>
</evidence>
<keyword evidence="5 11" id="KW-0808">Transferase</keyword>
<dbReference type="PIRSF" id="PIRSF006268">
    <property type="entry name" value="ApbE"/>
    <property type="match status" value="1"/>
</dbReference>
<evidence type="ECO:0000256" key="5">
    <source>
        <dbReference type="ARBA" id="ARBA00022679"/>
    </source>
</evidence>
<gene>
    <name evidence="12" type="ORF">LSG31_10700</name>
</gene>
<evidence type="ECO:0000256" key="3">
    <source>
        <dbReference type="ARBA" id="ARBA00016337"/>
    </source>
</evidence>
<evidence type="ECO:0000256" key="8">
    <source>
        <dbReference type="ARBA" id="ARBA00022842"/>
    </source>
</evidence>
<protein>
    <recommendedName>
        <fullName evidence="3 11">FAD:protein FMN transferase</fullName>
        <ecNumber evidence="2 11">2.7.1.180</ecNumber>
    </recommendedName>
    <alternativeName>
        <fullName evidence="9 11">Flavin transferase</fullName>
    </alternativeName>
</protein>
<dbReference type="EMBL" id="CP089291">
    <property type="protein sequence ID" value="UOF92576.1"/>
    <property type="molecule type" value="Genomic_DNA"/>
</dbReference>
<evidence type="ECO:0000256" key="7">
    <source>
        <dbReference type="ARBA" id="ARBA00022827"/>
    </source>
</evidence>
<evidence type="ECO:0000313" key="12">
    <source>
        <dbReference type="EMBL" id="UOF92576.1"/>
    </source>
</evidence>
<evidence type="ECO:0000313" key="13">
    <source>
        <dbReference type="Proteomes" id="UP000830167"/>
    </source>
</evidence>
<dbReference type="InterPro" id="IPR003374">
    <property type="entry name" value="ApbE-like_sf"/>
</dbReference>
<dbReference type="SUPFAM" id="SSF143631">
    <property type="entry name" value="ApbE-like"/>
    <property type="match status" value="1"/>
</dbReference>
<evidence type="ECO:0000256" key="1">
    <source>
        <dbReference type="ARBA" id="ARBA00001946"/>
    </source>
</evidence>
<name>A0ABY4CQ03_9BACL</name>
<organism evidence="12 13">
    <name type="scientific">Fodinisporobacter ferrooxydans</name>
    <dbReference type="NCBI Taxonomy" id="2901836"/>
    <lineage>
        <taxon>Bacteria</taxon>
        <taxon>Bacillati</taxon>
        <taxon>Bacillota</taxon>
        <taxon>Bacilli</taxon>
        <taxon>Bacillales</taxon>
        <taxon>Alicyclobacillaceae</taxon>
        <taxon>Fodinisporobacter</taxon>
    </lineage>
</organism>
<dbReference type="GO" id="GO:0016740">
    <property type="term" value="F:transferase activity"/>
    <property type="evidence" value="ECO:0007669"/>
    <property type="project" value="UniProtKB-KW"/>
</dbReference>
<accession>A0ABY4CQ03</accession>
<keyword evidence="8 11" id="KW-0460">Magnesium</keyword>
<keyword evidence="4 11" id="KW-0285">Flavoprotein</keyword>
<comment type="similarity">
    <text evidence="11">Belongs to the ApbE family.</text>
</comment>
<reference evidence="12" key="1">
    <citation type="submission" date="2021-12" db="EMBL/GenBank/DDBJ databases">
        <title>Alicyclobacillaceae gen. nov., sp. nov., isolated from chalcocite enrichment system.</title>
        <authorList>
            <person name="Jiang Z."/>
        </authorList>
    </citation>
    <scope>NUCLEOTIDE SEQUENCE</scope>
    <source>
        <strain evidence="12">MYW30-H2</strain>
    </source>
</reference>
<evidence type="ECO:0000256" key="11">
    <source>
        <dbReference type="PIRNR" id="PIRNR006268"/>
    </source>
</evidence>
<dbReference type="Proteomes" id="UP000830167">
    <property type="component" value="Chromosome"/>
</dbReference>
<evidence type="ECO:0000256" key="4">
    <source>
        <dbReference type="ARBA" id="ARBA00022630"/>
    </source>
</evidence>
<comment type="catalytic activity">
    <reaction evidence="10 11">
        <text>L-threonyl-[protein] + FAD = FMN-L-threonyl-[protein] + AMP + H(+)</text>
        <dbReference type="Rhea" id="RHEA:36847"/>
        <dbReference type="Rhea" id="RHEA-COMP:11060"/>
        <dbReference type="Rhea" id="RHEA-COMP:11061"/>
        <dbReference type="ChEBI" id="CHEBI:15378"/>
        <dbReference type="ChEBI" id="CHEBI:30013"/>
        <dbReference type="ChEBI" id="CHEBI:57692"/>
        <dbReference type="ChEBI" id="CHEBI:74257"/>
        <dbReference type="ChEBI" id="CHEBI:456215"/>
        <dbReference type="EC" id="2.7.1.180"/>
    </reaction>
</comment>
<evidence type="ECO:0000256" key="9">
    <source>
        <dbReference type="ARBA" id="ARBA00031306"/>
    </source>
</evidence>
<dbReference type="PANTHER" id="PTHR30040">
    <property type="entry name" value="THIAMINE BIOSYNTHESIS LIPOPROTEIN APBE"/>
    <property type="match status" value="1"/>
</dbReference>
<dbReference type="EC" id="2.7.1.180" evidence="2 11"/>
<dbReference type="PANTHER" id="PTHR30040:SF2">
    <property type="entry name" value="FAD:PROTEIN FMN TRANSFERASE"/>
    <property type="match status" value="1"/>
</dbReference>
<dbReference type="Gene3D" id="3.10.520.10">
    <property type="entry name" value="ApbE-like domains"/>
    <property type="match status" value="1"/>
</dbReference>
<evidence type="ECO:0000256" key="2">
    <source>
        <dbReference type="ARBA" id="ARBA00011955"/>
    </source>
</evidence>
<dbReference type="RefSeq" id="WP_347439244.1">
    <property type="nucleotide sequence ID" value="NZ_CP089291.1"/>
</dbReference>
<sequence length="318" mass="35741">MMTHTAKRTFVQSTLCMGTVVSVKVVTAHAEMEAKECMTRAFDAFHFVERVCSRFHEQSELRRLSMHVATPVRASDILFEAIRFAWAVANLTGGVFDPTIGHTLETYGFNRHYLTGDRIESNPWTTWMDNAENSVSYLDVELNEENRTVLLRKPLLLDLGAVAKGLAVDIAAKELNDFEGFVIDAGGDLYVGGMNEQEEPWLIGIQHPYRKEESICSVRVTDMAVCTSGSYERKSPVKERTHHLIDPRSGTSQPDIVSCTVIAPFAMMADAFSTAAFILGHEQGVRQLEQVDLDGLLITPNLDIYTTNQMKRYLYEHK</sequence>
<proteinExistence type="inferred from homology"/>
<dbReference type="Pfam" id="PF02424">
    <property type="entry name" value="ApbE"/>
    <property type="match status" value="1"/>
</dbReference>
<keyword evidence="13" id="KW-1185">Reference proteome</keyword>
<comment type="cofactor">
    <cofactor evidence="1">
        <name>Mg(2+)</name>
        <dbReference type="ChEBI" id="CHEBI:18420"/>
    </cofactor>
</comment>
<evidence type="ECO:0000256" key="6">
    <source>
        <dbReference type="ARBA" id="ARBA00022723"/>
    </source>
</evidence>
<keyword evidence="7 11" id="KW-0274">FAD</keyword>
<keyword evidence="6 11" id="KW-0479">Metal-binding</keyword>